<accession>A0A8C6WKX3</accession>
<evidence type="ECO:0000256" key="1">
    <source>
        <dbReference type="ARBA" id="ARBA00001933"/>
    </source>
</evidence>
<evidence type="ECO:0000256" key="11">
    <source>
        <dbReference type="PIRSR" id="PIRSR600183-50"/>
    </source>
</evidence>
<dbReference type="InterPro" id="IPR029066">
    <property type="entry name" value="PLP-binding_barrel"/>
</dbReference>
<keyword evidence="5" id="KW-0456">Lyase</keyword>
<dbReference type="GO" id="GO:0033387">
    <property type="term" value="P:putrescine biosynthetic process from arginine, via ornithine"/>
    <property type="evidence" value="ECO:0007669"/>
    <property type="project" value="TreeGrafter"/>
</dbReference>
<dbReference type="PROSITE" id="PS00879">
    <property type="entry name" value="ODR_DC_2_2"/>
    <property type="match status" value="1"/>
</dbReference>
<dbReference type="PRINTS" id="PR01179">
    <property type="entry name" value="ODADCRBXLASE"/>
</dbReference>
<dbReference type="EC" id="4.1.1.17" evidence="7"/>
<sequence>MKPQLPWGRLYITKLIPNNYLQGSEVPFYVGNLDSVFEKHQKWQTLLPRVTPFYAVKCNNNLAVLRTLSALGTGFDCASKREIEMVMSIGVTPDKIIYAHTTKPQSHIRYACTQGVDMMTFDNEEELLKITRGHPNAKLLLRIAVDDSKSQVKLSTKFGATLGTVGSLLKRAHELDLDVKGVSFHVGSLCTDGVAYRWAIEEAHHVFEQARLIGFHLDLLDIGGGFSGHGLEMMSKAINEALDEFFPADSGVRVIAEPGRYFVDSAFTLALNVFARKKVWSLPISQKGSSKELLLSYGNGLDTMIMYYVTSGIYIYSIQNYPHATKEPRYQSVIWGPTCDSADRIMDVWMPELNIGDWILVDNVGAYTIPMSTDFNGFEKPTIYLVVTPQIWKMLNLKVYFVNLPSDTKLTIHQSCVREHLKLLNIISWQRIIVRVVVWPGEKQTISFTNTAFHLLIHVHIFGWSV</sequence>
<dbReference type="PROSITE" id="PS00878">
    <property type="entry name" value="ODR_DC_2_1"/>
    <property type="match status" value="1"/>
</dbReference>
<feature type="active site" description="Proton donor" evidence="11">
    <location>
        <position position="339"/>
    </location>
</feature>
<keyword evidence="4" id="KW-0620">Polyamine biosynthesis</keyword>
<dbReference type="PRINTS" id="PR01182">
    <property type="entry name" value="ORNDCRBXLASE"/>
</dbReference>
<name>A0A8C6WKX3_9GOBI</name>
<dbReference type="Pfam" id="PF02784">
    <property type="entry name" value="Orn_Arg_deC_N"/>
    <property type="match status" value="1"/>
</dbReference>
<organism evidence="13 14">
    <name type="scientific">Neogobius melanostomus</name>
    <name type="common">round goby</name>
    <dbReference type="NCBI Taxonomy" id="47308"/>
    <lineage>
        <taxon>Eukaryota</taxon>
        <taxon>Metazoa</taxon>
        <taxon>Chordata</taxon>
        <taxon>Craniata</taxon>
        <taxon>Vertebrata</taxon>
        <taxon>Euteleostomi</taxon>
        <taxon>Actinopterygii</taxon>
        <taxon>Neopterygii</taxon>
        <taxon>Teleostei</taxon>
        <taxon>Neoteleostei</taxon>
        <taxon>Acanthomorphata</taxon>
        <taxon>Gobiaria</taxon>
        <taxon>Gobiiformes</taxon>
        <taxon>Gobioidei</taxon>
        <taxon>Gobiidae</taxon>
        <taxon>Benthophilinae</taxon>
        <taxon>Neogobiini</taxon>
        <taxon>Neogobius</taxon>
    </lineage>
</organism>
<dbReference type="Gene3D" id="3.20.20.10">
    <property type="entry name" value="Alanine racemase"/>
    <property type="match status" value="1"/>
</dbReference>
<reference evidence="13" key="1">
    <citation type="submission" date="2025-08" db="UniProtKB">
        <authorList>
            <consortium name="Ensembl"/>
        </authorList>
    </citation>
    <scope>IDENTIFICATION</scope>
</reference>
<dbReference type="GO" id="GO:0004586">
    <property type="term" value="F:ornithine decarboxylase activity"/>
    <property type="evidence" value="ECO:0007669"/>
    <property type="project" value="UniProtKB-EC"/>
</dbReference>
<evidence type="ECO:0000313" key="14">
    <source>
        <dbReference type="Proteomes" id="UP000694523"/>
    </source>
</evidence>
<evidence type="ECO:0000256" key="9">
    <source>
        <dbReference type="ARBA" id="ARBA00046672"/>
    </source>
</evidence>
<evidence type="ECO:0000256" key="10">
    <source>
        <dbReference type="ARBA" id="ARBA00049127"/>
    </source>
</evidence>
<dbReference type="CDD" id="cd00622">
    <property type="entry name" value="PLPDE_III_ODC"/>
    <property type="match status" value="1"/>
</dbReference>
<dbReference type="Proteomes" id="UP000694523">
    <property type="component" value="Unplaced"/>
</dbReference>
<dbReference type="InterPro" id="IPR009006">
    <property type="entry name" value="Ala_racemase/Decarboxylase_C"/>
</dbReference>
<proteinExistence type="inferred from homology"/>
<dbReference type="SUPFAM" id="SSF51419">
    <property type="entry name" value="PLP-binding barrel"/>
    <property type="match status" value="1"/>
</dbReference>
<dbReference type="InterPro" id="IPR022644">
    <property type="entry name" value="De-COase2_N"/>
</dbReference>
<dbReference type="FunFam" id="3.20.20.10:FF:000005">
    <property type="entry name" value="Ornithine decarboxylase"/>
    <property type="match status" value="1"/>
</dbReference>
<dbReference type="Ensembl" id="ENSNMLT00000016304.1">
    <property type="protein sequence ID" value="ENSNMLP00000014500.1"/>
    <property type="gene ID" value="ENSNMLG00000009641.1"/>
</dbReference>
<comment type="function">
    <text evidence="8">Catalyzes the first and rate-limiting step of polyamine biosynthesis that converts ornithine into putrescine, which is the precursor for the polyamines, spermidine and spermine. Polyamines are essential for cell proliferation and are implicated in cellular processes, ranging from DNA replication to apoptosis.</text>
</comment>
<dbReference type="PANTHER" id="PTHR11482:SF6">
    <property type="entry name" value="ORNITHINE DECARBOXYLASE 1-RELATED"/>
    <property type="match status" value="1"/>
</dbReference>
<evidence type="ECO:0000256" key="6">
    <source>
        <dbReference type="ARBA" id="ARBA00034115"/>
    </source>
</evidence>
<evidence type="ECO:0000256" key="4">
    <source>
        <dbReference type="ARBA" id="ARBA00023115"/>
    </source>
</evidence>
<comment type="similarity">
    <text evidence="2">Belongs to the Orn/Lys/Arg decarboxylase class-II family.</text>
</comment>
<dbReference type="InterPro" id="IPR022653">
    <property type="entry name" value="De-COase2_pyr-phos_BS"/>
</dbReference>
<dbReference type="PANTHER" id="PTHR11482">
    <property type="entry name" value="ARGININE/DIAMINOPIMELATE/ORNITHINE DECARBOXYLASE"/>
    <property type="match status" value="1"/>
</dbReference>
<comment type="cofactor">
    <cofactor evidence="1 11">
        <name>pyridoxal 5'-phosphate</name>
        <dbReference type="ChEBI" id="CHEBI:597326"/>
    </cofactor>
</comment>
<feature type="modified residue" description="N6-(pyridoxal phosphate)lysine" evidence="11">
    <location>
        <position position="57"/>
    </location>
</feature>
<evidence type="ECO:0000256" key="3">
    <source>
        <dbReference type="ARBA" id="ARBA00022898"/>
    </source>
</evidence>
<dbReference type="InterPro" id="IPR022657">
    <property type="entry name" value="De-COase2_CS"/>
</dbReference>
<dbReference type="AlphaFoldDB" id="A0A8C6WKX3"/>
<dbReference type="InterPro" id="IPR002433">
    <property type="entry name" value="Orn_de-COase"/>
</dbReference>
<evidence type="ECO:0000313" key="13">
    <source>
        <dbReference type="Ensembl" id="ENSNMLP00000014500.1"/>
    </source>
</evidence>
<comment type="pathway">
    <text evidence="6">Amine and polyamine biosynthesis; putrescine biosynthesis via L-ornithine pathway; putrescine from L-ornithine: step 1/1.</text>
</comment>
<feature type="domain" description="Orn/DAP/Arg decarboxylase 2 N-terminal" evidence="12">
    <location>
        <begin position="34"/>
        <end position="263"/>
    </location>
</feature>
<reference evidence="13" key="2">
    <citation type="submission" date="2025-09" db="UniProtKB">
        <authorList>
            <consortium name="Ensembl"/>
        </authorList>
    </citation>
    <scope>IDENTIFICATION</scope>
</reference>
<evidence type="ECO:0000256" key="2">
    <source>
        <dbReference type="ARBA" id="ARBA00008872"/>
    </source>
</evidence>
<comment type="subunit">
    <text evidence="9">Homodimer. Only the dimer is catalytically active, as the active sites are constructed of residues from both monomers.</text>
</comment>
<evidence type="ECO:0000256" key="7">
    <source>
        <dbReference type="ARBA" id="ARBA00034138"/>
    </source>
</evidence>
<comment type="catalytic activity">
    <reaction evidence="10">
        <text>L-ornithine + H(+) = putrescine + CO2</text>
        <dbReference type="Rhea" id="RHEA:22964"/>
        <dbReference type="ChEBI" id="CHEBI:15378"/>
        <dbReference type="ChEBI" id="CHEBI:16526"/>
        <dbReference type="ChEBI" id="CHEBI:46911"/>
        <dbReference type="ChEBI" id="CHEBI:326268"/>
        <dbReference type="EC" id="4.1.1.17"/>
    </reaction>
</comment>
<protein>
    <recommendedName>
        <fullName evidence="7">ornithine decarboxylase</fullName>
        <ecNumber evidence="7">4.1.1.17</ecNumber>
    </recommendedName>
</protein>
<keyword evidence="3 11" id="KW-0663">Pyridoxal phosphate</keyword>
<evidence type="ECO:0000256" key="5">
    <source>
        <dbReference type="ARBA" id="ARBA00023239"/>
    </source>
</evidence>
<dbReference type="GO" id="GO:0005737">
    <property type="term" value="C:cytoplasm"/>
    <property type="evidence" value="ECO:0007669"/>
    <property type="project" value="TreeGrafter"/>
</dbReference>
<dbReference type="Gene3D" id="2.40.37.10">
    <property type="entry name" value="Lyase, Ornithine Decarboxylase, Chain A, domain 1"/>
    <property type="match status" value="1"/>
</dbReference>
<dbReference type="SUPFAM" id="SSF50621">
    <property type="entry name" value="Alanine racemase C-terminal domain-like"/>
    <property type="match status" value="1"/>
</dbReference>
<keyword evidence="14" id="KW-1185">Reference proteome</keyword>
<dbReference type="InterPro" id="IPR000183">
    <property type="entry name" value="Orn/DAP/Arg_de-COase"/>
</dbReference>
<evidence type="ECO:0000259" key="12">
    <source>
        <dbReference type="Pfam" id="PF02784"/>
    </source>
</evidence>
<evidence type="ECO:0000256" key="8">
    <source>
        <dbReference type="ARBA" id="ARBA00037173"/>
    </source>
</evidence>